<dbReference type="InterPro" id="IPR003660">
    <property type="entry name" value="HAMP_dom"/>
</dbReference>
<evidence type="ECO:0000313" key="10">
    <source>
        <dbReference type="EMBL" id="MDN3592348.1"/>
    </source>
</evidence>
<dbReference type="RefSeq" id="WP_238226865.1">
    <property type="nucleotide sequence ID" value="NZ_BPQD01000020.1"/>
</dbReference>
<dbReference type="PROSITE" id="PS50111">
    <property type="entry name" value="CHEMOTAXIS_TRANSDUC_2"/>
    <property type="match status" value="1"/>
</dbReference>
<dbReference type="InterPro" id="IPR004089">
    <property type="entry name" value="MCPsignal_dom"/>
</dbReference>
<evidence type="ECO:0000259" key="8">
    <source>
        <dbReference type="PROSITE" id="PS50192"/>
    </source>
</evidence>
<dbReference type="EMBL" id="JAUFPX010000017">
    <property type="protein sequence ID" value="MDN3592348.1"/>
    <property type="molecule type" value="Genomic_DNA"/>
</dbReference>
<feature type="transmembrane region" description="Helical" evidence="6">
    <location>
        <begin position="189"/>
        <end position="215"/>
    </location>
</feature>
<evidence type="ECO:0000256" key="2">
    <source>
        <dbReference type="ARBA" id="ARBA00022519"/>
    </source>
</evidence>
<evidence type="ECO:0000256" key="5">
    <source>
        <dbReference type="PROSITE-ProRule" id="PRU00284"/>
    </source>
</evidence>
<dbReference type="CDD" id="cd19410">
    <property type="entry name" value="HK9-like_sensor"/>
    <property type="match status" value="1"/>
</dbReference>
<dbReference type="SMART" id="SM00304">
    <property type="entry name" value="HAMP"/>
    <property type="match status" value="1"/>
</dbReference>
<dbReference type="Gene3D" id="1.10.8.500">
    <property type="entry name" value="HAMP domain in histidine kinase"/>
    <property type="match status" value="1"/>
</dbReference>
<dbReference type="InterPro" id="IPR000727">
    <property type="entry name" value="T_SNARE_dom"/>
</dbReference>
<dbReference type="InterPro" id="IPR004090">
    <property type="entry name" value="Chemotax_Me-accpt_rcpt"/>
</dbReference>
<evidence type="ECO:0000313" key="11">
    <source>
        <dbReference type="Proteomes" id="UP001224644"/>
    </source>
</evidence>
<dbReference type="PANTHER" id="PTHR32089">
    <property type="entry name" value="METHYL-ACCEPTING CHEMOTAXIS PROTEIN MCPB"/>
    <property type="match status" value="1"/>
</dbReference>
<organism evidence="10 11">
    <name type="scientific">Methylobacterium adhaesivum</name>
    <dbReference type="NCBI Taxonomy" id="333297"/>
    <lineage>
        <taxon>Bacteria</taxon>
        <taxon>Pseudomonadati</taxon>
        <taxon>Pseudomonadota</taxon>
        <taxon>Alphaproteobacteria</taxon>
        <taxon>Hyphomicrobiales</taxon>
        <taxon>Methylobacteriaceae</taxon>
        <taxon>Methylobacterium</taxon>
    </lineage>
</organism>
<reference evidence="11" key="1">
    <citation type="journal article" date="2019" name="Int. J. Syst. Evol. Microbiol.">
        <title>The Global Catalogue of Microorganisms (GCM) 10K type strain sequencing project: providing services to taxonomists for standard genome sequencing and annotation.</title>
        <authorList>
            <consortium name="The Broad Institute Genomics Platform"/>
            <consortium name="The Broad Institute Genome Sequencing Center for Infectious Disease"/>
            <person name="Wu L."/>
            <person name="Ma J."/>
        </authorList>
    </citation>
    <scope>NUCLEOTIDE SEQUENCE [LARGE SCALE GENOMIC DNA]</scope>
    <source>
        <strain evidence="11">CECT 7069</strain>
    </source>
</reference>
<evidence type="ECO:0000256" key="6">
    <source>
        <dbReference type="SAM" id="Phobius"/>
    </source>
</evidence>
<feature type="domain" description="T-SNARE coiled-coil homology" evidence="8">
    <location>
        <begin position="459"/>
        <end position="521"/>
    </location>
</feature>
<dbReference type="PANTHER" id="PTHR32089:SF112">
    <property type="entry name" value="LYSOZYME-LIKE PROTEIN-RELATED"/>
    <property type="match status" value="1"/>
</dbReference>
<dbReference type="Pfam" id="PF00672">
    <property type="entry name" value="HAMP"/>
    <property type="match status" value="1"/>
</dbReference>
<keyword evidence="2" id="KW-0997">Cell inner membrane</keyword>
<evidence type="ECO:0000259" key="9">
    <source>
        <dbReference type="PROSITE" id="PS50885"/>
    </source>
</evidence>
<dbReference type="Gene3D" id="1.10.287.950">
    <property type="entry name" value="Methyl-accepting chemotaxis protein"/>
    <property type="match status" value="1"/>
</dbReference>
<keyword evidence="6" id="KW-0812">Transmembrane</keyword>
<dbReference type="Proteomes" id="UP001224644">
    <property type="component" value="Unassembled WGS sequence"/>
</dbReference>
<gene>
    <name evidence="10" type="ORF">QWZ12_17275</name>
</gene>
<keyword evidence="6" id="KW-1133">Transmembrane helix</keyword>
<evidence type="ECO:0000256" key="4">
    <source>
        <dbReference type="ARBA" id="ARBA00029447"/>
    </source>
</evidence>
<dbReference type="Pfam" id="PF05227">
    <property type="entry name" value="CHASE3"/>
    <property type="match status" value="1"/>
</dbReference>
<dbReference type="SUPFAM" id="SSF58104">
    <property type="entry name" value="Methyl-accepting chemotaxis protein (MCP) signaling domain"/>
    <property type="match status" value="1"/>
</dbReference>
<name>A0ABT8BKM4_9HYPH</name>
<dbReference type="Pfam" id="PF00015">
    <property type="entry name" value="MCPsignal"/>
    <property type="match status" value="1"/>
</dbReference>
<accession>A0ABT8BKM4</accession>
<dbReference type="CDD" id="cd06225">
    <property type="entry name" value="HAMP"/>
    <property type="match status" value="1"/>
</dbReference>
<feature type="domain" description="HAMP" evidence="9">
    <location>
        <begin position="213"/>
        <end position="266"/>
    </location>
</feature>
<comment type="caution">
    <text evidence="10">The sequence shown here is derived from an EMBL/GenBank/DDBJ whole genome shotgun (WGS) entry which is preliminary data.</text>
</comment>
<proteinExistence type="inferred from homology"/>
<keyword evidence="3 5" id="KW-0807">Transducer</keyword>
<dbReference type="SMART" id="SM00283">
    <property type="entry name" value="MA"/>
    <property type="match status" value="1"/>
</dbReference>
<sequence length="563" mass="58315">MFANIKNFNIATKIGAALTVIILLAVASSTMTLRNIGSMSDTRHWTDHTHDVLDEINLLTAAMIDRETGVRGFLISGDDGFLAPFKAGGQTFEAALTAARTLTADNSEQQRRLSELAELARRWHDDVAQREIRLMRDPATREEARRLEASGIGKASMDAFRSKAAEIAGVEKSLLQVRADEAVRASDTAWMTCVVGLAAMVIVAGTALVLLQIGIGRPIDGMTRTMSRLSRNELDVAVPGLGRRDEIGAMAQAVGVFKDTMIRTRQLEQDAELARARVEAQRKAAMRELAESFEGAVGGIIEAVSSASTELQATAQSMTVTASQTSGQSTHVAAAAKQAAANVTMVATAAEELGASVHEIGRQADSAASLANGAVTQASETATLVAALSRGAAKIGDVVGLITSIAGQTNLLALNATIEAARAGESGRGFAVVAAEVKELAGQTARATEEITRQIGEIQTATHQAVSAIDGIAGRVQEMSSVATSIAAAVEEQGAATQEIVRNVSQAAIGTNEVTANIAGVAAAAAGTGEAAGHVLTAASGLSRQSEQLGAQVGRFLATVRAA</sequence>
<evidence type="ECO:0000259" key="7">
    <source>
        <dbReference type="PROSITE" id="PS50111"/>
    </source>
</evidence>
<feature type="domain" description="Methyl-accepting transducer" evidence="7">
    <location>
        <begin position="307"/>
        <end position="529"/>
    </location>
</feature>
<dbReference type="PROSITE" id="PS50885">
    <property type="entry name" value="HAMP"/>
    <property type="match status" value="1"/>
</dbReference>
<comment type="similarity">
    <text evidence="4">Belongs to the methyl-accepting chemotaxis (MCP) protein family.</text>
</comment>
<dbReference type="PRINTS" id="PR00260">
    <property type="entry name" value="CHEMTRNSDUCR"/>
</dbReference>
<protein>
    <submittedName>
        <fullName evidence="10">CHASE3 domain-containing protein</fullName>
    </submittedName>
</protein>
<keyword evidence="6" id="KW-0472">Membrane</keyword>
<comment type="subcellular location">
    <subcellularLocation>
        <location evidence="1">Cell inner membrane</location>
        <topology evidence="1">Multi-pass membrane protein</topology>
    </subcellularLocation>
</comment>
<keyword evidence="11" id="KW-1185">Reference proteome</keyword>
<dbReference type="PROSITE" id="PS50192">
    <property type="entry name" value="T_SNARE"/>
    <property type="match status" value="1"/>
</dbReference>
<dbReference type="InterPro" id="IPR007891">
    <property type="entry name" value="CHASE3"/>
</dbReference>
<evidence type="ECO:0000256" key="1">
    <source>
        <dbReference type="ARBA" id="ARBA00004429"/>
    </source>
</evidence>
<evidence type="ECO:0000256" key="3">
    <source>
        <dbReference type="ARBA" id="ARBA00023224"/>
    </source>
</evidence>
<keyword evidence="2" id="KW-1003">Cell membrane</keyword>